<evidence type="ECO:0000256" key="1">
    <source>
        <dbReference type="SAM" id="Phobius"/>
    </source>
</evidence>
<dbReference type="EMBL" id="JAGSHT010000010">
    <property type="protein sequence ID" value="MBZ2196485.1"/>
    <property type="molecule type" value="Genomic_DNA"/>
</dbReference>
<keyword evidence="1" id="KW-0472">Membrane</keyword>
<accession>A0ABS7S812</accession>
<dbReference type="Proteomes" id="UP000826651">
    <property type="component" value="Unassembled WGS sequence"/>
</dbReference>
<feature type="transmembrane region" description="Helical" evidence="1">
    <location>
        <begin position="21"/>
        <end position="42"/>
    </location>
</feature>
<evidence type="ECO:0000313" key="3">
    <source>
        <dbReference type="Proteomes" id="UP000826651"/>
    </source>
</evidence>
<keyword evidence="3" id="KW-1185">Reference proteome</keyword>
<protein>
    <submittedName>
        <fullName evidence="2">Uncharacterized protein</fullName>
    </submittedName>
</protein>
<name>A0ABS7S812_9MICO</name>
<evidence type="ECO:0000313" key="2">
    <source>
        <dbReference type="EMBL" id="MBZ2196485.1"/>
    </source>
</evidence>
<dbReference type="RefSeq" id="WP_223405392.1">
    <property type="nucleotide sequence ID" value="NZ_JAGSHT010000010.1"/>
</dbReference>
<keyword evidence="1" id="KW-0812">Transmembrane</keyword>
<sequence>MAARSTLEDVHPLDAGPRSVLMRRIGTAALALVLLAALGGFLGDRESTASAQAEGYTLTVTTAAAARPGQDVPWRVQVSSPEGFGPELTIAVTAAYLEIYETQGFHPEPSATTRDGEWLYLTFDTPSGTTFVLDYDAYIQPNANVGRSGVVALVTGDARVAEVPIRTVLFP</sequence>
<gene>
    <name evidence="2" type="ORF">KCQ71_10000</name>
</gene>
<proteinExistence type="predicted"/>
<organism evidence="2 3">
    <name type="scientific">Occultella gossypii</name>
    <dbReference type="NCBI Taxonomy" id="2800820"/>
    <lineage>
        <taxon>Bacteria</taxon>
        <taxon>Bacillati</taxon>
        <taxon>Actinomycetota</taxon>
        <taxon>Actinomycetes</taxon>
        <taxon>Micrococcales</taxon>
        <taxon>Ruaniaceae</taxon>
        <taxon>Occultella</taxon>
    </lineage>
</organism>
<reference evidence="2 3" key="1">
    <citation type="submission" date="2021-04" db="EMBL/GenBank/DDBJ databases">
        <title>Ruania sp. nov., isolated from sandy soil of mangrove forest.</title>
        <authorList>
            <person name="Ge X."/>
            <person name="Huang R."/>
            <person name="Liu W."/>
        </authorList>
    </citation>
    <scope>NUCLEOTIDE SEQUENCE [LARGE SCALE GENOMIC DNA]</scope>
    <source>
        <strain evidence="2 3">N2-46</strain>
    </source>
</reference>
<comment type="caution">
    <text evidence="2">The sequence shown here is derived from an EMBL/GenBank/DDBJ whole genome shotgun (WGS) entry which is preliminary data.</text>
</comment>
<keyword evidence="1" id="KW-1133">Transmembrane helix</keyword>